<keyword evidence="1" id="KW-0472">Membrane</keyword>
<keyword evidence="3" id="KW-1185">Reference proteome</keyword>
<sequence>MRLTLVYLGILIILLGIILIFIGGISSTPSSISQPTSVAYGGVVLLGPFPIFFGVGPKSELFPLLIFGIIFTIIAVIFYLYSFYIFRRSTQGKL</sequence>
<dbReference type="Pfam" id="PF01998">
    <property type="entry name" value="DUF131"/>
    <property type="match status" value="1"/>
</dbReference>
<dbReference type="InterPro" id="IPR002849">
    <property type="entry name" value="DUF131"/>
</dbReference>
<evidence type="ECO:0000313" key="2">
    <source>
        <dbReference type="EMBL" id="EZQ03144.1"/>
    </source>
</evidence>
<reference evidence="2 3" key="1">
    <citation type="submission" date="2014-03" db="EMBL/GenBank/DDBJ databases">
        <title>Draft genome sequence of the novel thermoacidophilic archaea Acidianus copahuensis ALE1 strain, isolated from Copahue volcanic area in Neuquen Argentina.</title>
        <authorList>
            <person name="Urbieta M.S."/>
            <person name="Rascovan N."/>
            <person name="Castro C."/>
            <person name="Revale S."/>
            <person name="Giaveno M.A."/>
            <person name="Vazquez M.P."/>
            <person name="Donati E.R."/>
        </authorList>
    </citation>
    <scope>NUCLEOTIDE SEQUENCE [LARGE SCALE GENOMIC DNA]</scope>
    <source>
        <strain evidence="2 3">ALE1</strain>
    </source>
</reference>
<dbReference type="Proteomes" id="UP000024332">
    <property type="component" value="Unassembled WGS sequence"/>
</dbReference>
<feature type="transmembrane region" description="Helical" evidence="1">
    <location>
        <begin position="6"/>
        <end position="25"/>
    </location>
</feature>
<evidence type="ECO:0000256" key="1">
    <source>
        <dbReference type="SAM" id="Phobius"/>
    </source>
</evidence>
<protein>
    <recommendedName>
        <fullName evidence="4">DUF131 domain-containing protein</fullName>
    </recommendedName>
</protein>
<dbReference type="AlphaFoldDB" id="A0A031LNL6"/>
<feature type="transmembrane region" description="Helical" evidence="1">
    <location>
        <begin position="37"/>
        <end position="55"/>
    </location>
</feature>
<dbReference type="EMBL" id="JFZT01000048">
    <property type="protein sequence ID" value="EZQ03144.1"/>
    <property type="molecule type" value="Genomic_DNA"/>
</dbReference>
<dbReference type="RefSeq" id="WP_048100193.1">
    <property type="nucleotide sequence ID" value="NZ_JFZT01000048.1"/>
</dbReference>
<feature type="transmembrane region" description="Helical" evidence="1">
    <location>
        <begin position="61"/>
        <end position="86"/>
    </location>
</feature>
<keyword evidence="1" id="KW-1133">Transmembrane helix</keyword>
<proteinExistence type="predicted"/>
<name>A0A031LNL6_9CREN</name>
<gene>
    <name evidence="2" type="ORF">CM19_09965</name>
</gene>
<comment type="caution">
    <text evidence="2">The sequence shown here is derived from an EMBL/GenBank/DDBJ whole genome shotgun (WGS) entry which is preliminary data.</text>
</comment>
<dbReference type="NCBIfam" id="TIGR00304">
    <property type="entry name" value="TIGR00304 family membrane protein"/>
    <property type="match status" value="1"/>
</dbReference>
<evidence type="ECO:0008006" key="4">
    <source>
        <dbReference type="Google" id="ProtNLM"/>
    </source>
</evidence>
<keyword evidence="1" id="KW-0812">Transmembrane</keyword>
<evidence type="ECO:0000313" key="3">
    <source>
        <dbReference type="Proteomes" id="UP000024332"/>
    </source>
</evidence>
<dbReference type="STRING" id="1160895.CM19_09965"/>
<organism evidence="2 3">
    <name type="scientific">Candidatus Acidianus copahuensis</name>
    <dbReference type="NCBI Taxonomy" id="1160895"/>
    <lineage>
        <taxon>Archaea</taxon>
        <taxon>Thermoproteota</taxon>
        <taxon>Thermoprotei</taxon>
        <taxon>Sulfolobales</taxon>
        <taxon>Sulfolobaceae</taxon>
        <taxon>Acidianus</taxon>
    </lineage>
</organism>
<accession>A0A031LNL6</accession>